<proteinExistence type="predicted"/>
<dbReference type="AlphaFoldDB" id="A0A0F9KDM0"/>
<accession>A0A0F9KDM0</accession>
<name>A0A0F9KDM0_9ZZZZ</name>
<gene>
    <name evidence="1" type="ORF">LCGC14_1647560</name>
</gene>
<reference evidence="1" key="1">
    <citation type="journal article" date="2015" name="Nature">
        <title>Complex archaea that bridge the gap between prokaryotes and eukaryotes.</title>
        <authorList>
            <person name="Spang A."/>
            <person name="Saw J.H."/>
            <person name="Jorgensen S.L."/>
            <person name="Zaremba-Niedzwiedzka K."/>
            <person name="Martijn J."/>
            <person name="Lind A.E."/>
            <person name="van Eijk R."/>
            <person name="Schleper C."/>
            <person name="Guy L."/>
            <person name="Ettema T.J."/>
        </authorList>
    </citation>
    <scope>NUCLEOTIDE SEQUENCE</scope>
</reference>
<evidence type="ECO:0000313" key="1">
    <source>
        <dbReference type="EMBL" id="KKM20233.1"/>
    </source>
</evidence>
<dbReference type="EMBL" id="LAZR01013810">
    <property type="protein sequence ID" value="KKM20233.1"/>
    <property type="molecule type" value="Genomic_DNA"/>
</dbReference>
<protein>
    <submittedName>
        <fullName evidence="1">Uncharacterized protein</fullName>
    </submittedName>
</protein>
<comment type="caution">
    <text evidence="1">The sequence shown here is derived from an EMBL/GenBank/DDBJ whole genome shotgun (WGS) entry which is preliminary data.</text>
</comment>
<sequence>MNEDIINDDVLNRAYKKWENRTVAYMSHIYMDADNRSLDQESVEGTATLIQNPDHPLTAYSEPLEEKPLKELKIEGEFNYLSTTDDEIQLEGEVDREITLRYRGLKIVIRAEDFVYIDITKDD</sequence>
<organism evidence="1">
    <name type="scientific">marine sediment metagenome</name>
    <dbReference type="NCBI Taxonomy" id="412755"/>
    <lineage>
        <taxon>unclassified sequences</taxon>
        <taxon>metagenomes</taxon>
        <taxon>ecological metagenomes</taxon>
    </lineage>
</organism>